<keyword evidence="3" id="KW-1185">Reference proteome</keyword>
<proteinExistence type="predicted"/>
<name>A0A1H0HKB5_9PSEU</name>
<evidence type="ECO:0000256" key="1">
    <source>
        <dbReference type="SAM" id="MobiDB-lite"/>
    </source>
</evidence>
<protein>
    <recommendedName>
        <fullName evidence="4">Polyketide cyclase / dehydrase and lipid transport</fullName>
    </recommendedName>
</protein>
<sequence>MREGLSHRPHVQEGRRFAPLEPVPKGTVTKPDHGSHQTGPHRAGDQHLKFRGGGAVAGPFPMHVTYRFDEHPEGTLASIRIQGDASGYYRFVGPLMAPMVRGNLRKDLRDLASKVSG</sequence>
<evidence type="ECO:0000313" key="3">
    <source>
        <dbReference type="Proteomes" id="UP000199651"/>
    </source>
</evidence>
<accession>A0A1H0HKB5</accession>
<feature type="region of interest" description="Disordered" evidence="1">
    <location>
        <begin position="1"/>
        <end position="54"/>
    </location>
</feature>
<dbReference type="SUPFAM" id="SSF55961">
    <property type="entry name" value="Bet v1-like"/>
    <property type="match status" value="1"/>
</dbReference>
<dbReference type="Proteomes" id="UP000199651">
    <property type="component" value="Unassembled WGS sequence"/>
</dbReference>
<dbReference type="AlphaFoldDB" id="A0A1H0HKB5"/>
<dbReference type="InterPro" id="IPR023393">
    <property type="entry name" value="START-like_dom_sf"/>
</dbReference>
<evidence type="ECO:0008006" key="4">
    <source>
        <dbReference type="Google" id="ProtNLM"/>
    </source>
</evidence>
<dbReference type="Gene3D" id="3.30.530.20">
    <property type="match status" value="1"/>
</dbReference>
<evidence type="ECO:0000313" key="2">
    <source>
        <dbReference type="EMBL" id="SDO19547.1"/>
    </source>
</evidence>
<organism evidence="2 3">
    <name type="scientific">Actinokineospora alba</name>
    <dbReference type="NCBI Taxonomy" id="504798"/>
    <lineage>
        <taxon>Bacteria</taxon>
        <taxon>Bacillati</taxon>
        <taxon>Actinomycetota</taxon>
        <taxon>Actinomycetes</taxon>
        <taxon>Pseudonocardiales</taxon>
        <taxon>Pseudonocardiaceae</taxon>
        <taxon>Actinokineospora</taxon>
    </lineage>
</organism>
<dbReference type="EMBL" id="FNJB01000002">
    <property type="protein sequence ID" value="SDO19547.1"/>
    <property type="molecule type" value="Genomic_DNA"/>
</dbReference>
<feature type="compositionally biased region" description="Basic and acidic residues" evidence="1">
    <location>
        <begin position="1"/>
        <end position="18"/>
    </location>
</feature>
<reference evidence="3" key="1">
    <citation type="submission" date="2016-10" db="EMBL/GenBank/DDBJ databases">
        <authorList>
            <person name="Varghese N."/>
            <person name="Submissions S."/>
        </authorList>
    </citation>
    <scope>NUCLEOTIDE SEQUENCE [LARGE SCALE GENOMIC DNA]</scope>
    <source>
        <strain evidence="3">IBRC-M 10655</strain>
    </source>
</reference>
<gene>
    <name evidence="2" type="ORF">SAMN05192558_102150</name>
</gene>